<organism evidence="2 3">
    <name type="scientific">Fusarium albosuccineum</name>
    <dbReference type="NCBI Taxonomy" id="1237068"/>
    <lineage>
        <taxon>Eukaryota</taxon>
        <taxon>Fungi</taxon>
        <taxon>Dikarya</taxon>
        <taxon>Ascomycota</taxon>
        <taxon>Pezizomycotina</taxon>
        <taxon>Sordariomycetes</taxon>
        <taxon>Hypocreomycetidae</taxon>
        <taxon>Hypocreales</taxon>
        <taxon>Nectriaceae</taxon>
        <taxon>Fusarium</taxon>
        <taxon>Fusarium decemcellulare species complex</taxon>
    </lineage>
</organism>
<accession>A0A8H4P2E0</accession>
<name>A0A8H4P2E0_9HYPO</name>
<dbReference type="OrthoDB" id="5428863at2759"/>
<dbReference type="EMBL" id="JAADYS010002875">
    <property type="protein sequence ID" value="KAF4453526.1"/>
    <property type="molecule type" value="Genomic_DNA"/>
</dbReference>
<comment type="caution">
    <text evidence="2">The sequence shown here is derived from an EMBL/GenBank/DDBJ whole genome shotgun (WGS) entry which is preliminary data.</text>
</comment>
<feature type="compositionally biased region" description="Basic residues" evidence="1">
    <location>
        <begin position="1"/>
        <end position="12"/>
    </location>
</feature>
<evidence type="ECO:0000256" key="1">
    <source>
        <dbReference type="SAM" id="MobiDB-lite"/>
    </source>
</evidence>
<evidence type="ECO:0000313" key="3">
    <source>
        <dbReference type="Proteomes" id="UP000554235"/>
    </source>
</evidence>
<sequence>MPMRLHHPLRSSRLRDGKRSGRGRIESLSIAQFRLWPLMAEYTARLLTYGSDILNAILGIMQAFTEREPAAYHLCGVPVQSRGQSSLQEFVKGLCWRLSDPHTLNGARAGAGQVGKGW</sequence>
<reference evidence="2 3" key="1">
    <citation type="submission" date="2020-01" db="EMBL/GenBank/DDBJ databases">
        <title>Identification and distribution of gene clusters putatively required for synthesis of sphingolipid metabolism inhibitors in phylogenetically diverse species of the filamentous fungus Fusarium.</title>
        <authorList>
            <person name="Kim H.-S."/>
            <person name="Busman M."/>
            <person name="Brown D.W."/>
            <person name="Divon H."/>
            <person name="Uhlig S."/>
            <person name="Proctor R.H."/>
        </authorList>
    </citation>
    <scope>NUCLEOTIDE SEQUENCE [LARGE SCALE GENOMIC DNA]</scope>
    <source>
        <strain evidence="2 3">NRRL 20459</strain>
    </source>
</reference>
<gene>
    <name evidence="2" type="ORF">FALBO_15963</name>
</gene>
<proteinExistence type="predicted"/>
<evidence type="ECO:0000313" key="2">
    <source>
        <dbReference type="EMBL" id="KAF4453526.1"/>
    </source>
</evidence>
<feature type="region of interest" description="Disordered" evidence="1">
    <location>
        <begin position="1"/>
        <end position="20"/>
    </location>
</feature>
<keyword evidence="3" id="KW-1185">Reference proteome</keyword>
<protein>
    <submittedName>
        <fullName evidence="2">1-alkyl-2-acetylglycerophosphocholine esterase</fullName>
    </submittedName>
</protein>
<dbReference type="Proteomes" id="UP000554235">
    <property type="component" value="Unassembled WGS sequence"/>
</dbReference>
<dbReference type="AlphaFoldDB" id="A0A8H4P2E0"/>